<evidence type="ECO:0000313" key="6">
    <source>
        <dbReference type="EMBL" id="SDJ22057.1"/>
    </source>
</evidence>
<evidence type="ECO:0000256" key="5">
    <source>
        <dbReference type="PIRSR" id="PIRSR016020-1"/>
    </source>
</evidence>
<keyword evidence="3 4" id="KW-0413">Isomerase</keyword>
<dbReference type="OrthoDB" id="9790727at2"/>
<evidence type="ECO:0000313" key="7">
    <source>
        <dbReference type="Proteomes" id="UP000199527"/>
    </source>
</evidence>
<proteinExistence type="inferred from homology"/>
<organism evidence="6 7">
    <name type="scientific">Ferrimonas sediminum</name>
    <dbReference type="NCBI Taxonomy" id="718193"/>
    <lineage>
        <taxon>Bacteria</taxon>
        <taxon>Pseudomonadati</taxon>
        <taxon>Pseudomonadota</taxon>
        <taxon>Gammaproteobacteria</taxon>
        <taxon>Alteromonadales</taxon>
        <taxon>Ferrimonadaceae</taxon>
        <taxon>Ferrimonas</taxon>
    </lineage>
</organism>
<dbReference type="AlphaFoldDB" id="A0A1G8RYM9"/>
<evidence type="ECO:0000256" key="1">
    <source>
        <dbReference type="ARBA" id="ARBA00001096"/>
    </source>
</evidence>
<sequence length="292" mass="31648">MQAALHPVSEQFITDSVSRAFLKGGLPVLVVRNSFADAIISLFGAQLLSYRPCGGSEWLWVSNLARLDQTCPIRGGIPICWPWFGRNPKLSGAPAHGFARTQLWQLDAVSDTSRGTTLSLFLSDDDVSPDYWPFAFELQLDVTIGHQLELSLTGHNCDHHPWRFSTALHSYFNVGDVSKTTVYGVGGRYRDKLNGQSVIDTGPLQVSPPLDRIYPGAAPQVVMAAAQHSILLDQAGMDSVVVWHPGTRLPKDMDATTSGSMLCVETAALGSEGITLAPGKAHQLKLVVSRQA</sequence>
<dbReference type="PIRSF" id="PIRSF016020">
    <property type="entry name" value="PHexose_mutarotase"/>
    <property type="match status" value="1"/>
</dbReference>
<dbReference type="SUPFAM" id="SSF74650">
    <property type="entry name" value="Galactose mutarotase-like"/>
    <property type="match status" value="1"/>
</dbReference>
<dbReference type="GO" id="GO:0005975">
    <property type="term" value="P:carbohydrate metabolic process"/>
    <property type="evidence" value="ECO:0007669"/>
    <property type="project" value="InterPro"/>
</dbReference>
<protein>
    <recommendedName>
        <fullName evidence="4">Putative glucose-6-phosphate 1-epimerase</fullName>
        <ecNumber evidence="4">5.1.3.15</ecNumber>
    </recommendedName>
</protein>
<comment type="catalytic activity">
    <reaction evidence="1">
        <text>alpha-D-glucose 6-phosphate = beta-D-glucose 6-phosphate</text>
        <dbReference type="Rhea" id="RHEA:16249"/>
        <dbReference type="ChEBI" id="CHEBI:58225"/>
        <dbReference type="ChEBI" id="CHEBI:58247"/>
        <dbReference type="EC" id="5.1.3.15"/>
    </reaction>
</comment>
<evidence type="ECO:0000256" key="2">
    <source>
        <dbReference type="ARBA" id="ARBA00005866"/>
    </source>
</evidence>
<reference evidence="7" key="1">
    <citation type="submission" date="2016-10" db="EMBL/GenBank/DDBJ databases">
        <authorList>
            <person name="Varghese N."/>
            <person name="Submissions S."/>
        </authorList>
    </citation>
    <scope>NUCLEOTIDE SEQUENCE [LARGE SCALE GENOMIC DNA]</scope>
    <source>
        <strain evidence="7">DSM 23317</strain>
    </source>
</reference>
<name>A0A1G8RYM9_9GAMM</name>
<dbReference type="Pfam" id="PF01263">
    <property type="entry name" value="Aldose_epim"/>
    <property type="match status" value="1"/>
</dbReference>
<evidence type="ECO:0000256" key="3">
    <source>
        <dbReference type="ARBA" id="ARBA00023235"/>
    </source>
</evidence>
<dbReference type="GO" id="GO:0030246">
    <property type="term" value="F:carbohydrate binding"/>
    <property type="evidence" value="ECO:0007669"/>
    <property type="project" value="UniProtKB-UniRule"/>
</dbReference>
<gene>
    <name evidence="6" type="ORF">SAMN04488540_10622</name>
</gene>
<dbReference type="EC" id="5.1.3.15" evidence="4"/>
<comment type="similarity">
    <text evidence="2 4">Belongs to the glucose-6-phosphate 1-epimerase family.</text>
</comment>
<feature type="active site" evidence="5">
    <location>
        <position position="265"/>
    </location>
</feature>
<dbReference type="InterPro" id="IPR011013">
    <property type="entry name" value="Gal_mutarotase_sf_dom"/>
</dbReference>
<dbReference type="InterPro" id="IPR008183">
    <property type="entry name" value="Aldose_1/G6P_1-epimerase"/>
</dbReference>
<dbReference type="PANTHER" id="PTHR11122:SF13">
    <property type="entry name" value="GLUCOSE-6-PHOSPHATE 1-EPIMERASE"/>
    <property type="match status" value="1"/>
</dbReference>
<keyword evidence="7" id="KW-1185">Reference proteome</keyword>
<dbReference type="EMBL" id="FNEM01000006">
    <property type="protein sequence ID" value="SDJ22057.1"/>
    <property type="molecule type" value="Genomic_DNA"/>
</dbReference>
<dbReference type="InterPro" id="IPR014718">
    <property type="entry name" value="GH-type_carb-bd"/>
</dbReference>
<dbReference type="Proteomes" id="UP000199527">
    <property type="component" value="Unassembled WGS sequence"/>
</dbReference>
<dbReference type="PANTHER" id="PTHR11122">
    <property type="entry name" value="APOSPORY-ASSOCIATED PROTEIN C-RELATED"/>
    <property type="match status" value="1"/>
</dbReference>
<feature type="active site" evidence="5">
    <location>
        <position position="169"/>
    </location>
</feature>
<evidence type="ECO:0000256" key="4">
    <source>
        <dbReference type="PIRNR" id="PIRNR016020"/>
    </source>
</evidence>
<dbReference type="GO" id="GO:0047938">
    <property type="term" value="F:glucose-6-phosphate 1-epimerase activity"/>
    <property type="evidence" value="ECO:0007669"/>
    <property type="project" value="UniProtKB-UniRule"/>
</dbReference>
<accession>A0A1G8RYM9</accession>
<dbReference type="InterPro" id="IPR025532">
    <property type="entry name" value="G6P_1-epimerase"/>
</dbReference>
<dbReference type="RefSeq" id="WP_090364904.1">
    <property type="nucleotide sequence ID" value="NZ_FNEM01000006.1"/>
</dbReference>
<dbReference type="Gene3D" id="2.70.98.10">
    <property type="match status" value="1"/>
</dbReference>
<dbReference type="CDD" id="cd09020">
    <property type="entry name" value="D-hex-6-P-epi_like"/>
    <property type="match status" value="1"/>
</dbReference>